<reference evidence="4" key="1">
    <citation type="submission" date="2017-09" db="EMBL/GenBank/DDBJ databases">
        <title>Depth-based differentiation of microbial function through sediment-hosted aquifers and enrichment of novel symbionts in the deep terrestrial subsurface.</title>
        <authorList>
            <person name="Probst A.J."/>
            <person name="Ladd B."/>
            <person name="Jarett J.K."/>
            <person name="Geller-Mcgrath D.E."/>
            <person name="Sieber C.M.K."/>
            <person name="Emerson J.B."/>
            <person name="Anantharaman K."/>
            <person name="Thomas B.C."/>
            <person name="Malmstrom R."/>
            <person name="Stieglmeier M."/>
            <person name="Klingl A."/>
            <person name="Woyke T."/>
            <person name="Ryan C.M."/>
            <person name="Banfield J.F."/>
        </authorList>
    </citation>
    <scope>NUCLEOTIDE SEQUENCE [LARGE SCALE GENOMIC DNA]</scope>
</reference>
<evidence type="ECO:0000313" key="4">
    <source>
        <dbReference type="Proteomes" id="UP000228781"/>
    </source>
</evidence>
<dbReference type="CDD" id="cd04762">
    <property type="entry name" value="HTH_MerR-trunc"/>
    <property type="match status" value="1"/>
</dbReference>
<dbReference type="InterPro" id="IPR009061">
    <property type="entry name" value="DNA-bd_dom_put_sf"/>
</dbReference>
<proteinExistence type="predicted"/>
<evidence type="ECO:0000313" key="3">
    <source>
        <dbReference type="EMBL" id="PJC23193.1"/>
    </source>
</evidence>
<keyword evidence="1" id="KW-0472">Membrane</keyword>
<dbReference type="GO" id="GO:0006355">
    <property type="term" value="P:regulation of DNA-templated transcription"/>
    <property type="evidence" value="ECO:0007669"/>
    <property type="project" value="InterPro"/>
</dbReference>
<evidence type="ECO:0000259" key="2">
    <source>
        <dbReference type="PROSITE" id="PS50937"/>
    </source>
</evidence>
<dbReference type="Proteomes" id="UP000228781">
    <property type="component" value="Unassembled WGS sequence"/>
</dbReference>
<sequence length="170" mass="19429">MHISADLYQRNLTERSFLFYDKLMVQKSSKLEWFSIGDAAKYLGVSKDTLRRWERRGKFKSYRTPGGRRRYTMYDLELAIKPQKAPAFFVQTPPKPKIKEITIKPELPTPEIAPKVTQPQRRLSTTTVILLAAILALLALLTFSGLGNLLLSRLKPPPGILNPMPQSYLL</sequence>
<comment type="caution">
    <text evidence="3">The sequence shown here is derived from an EMBL/GenBank/DDBJ whole genome shotgun (WGS) entry which is preliminary data.</text>
</comment>
<organism evidence="3 4">
    <name type="scientific">candidate division WWE3 bacterium CG_4_9_14_0_2_um_filter_48_10</name>
    <dbReference type="NCBI Taxonomy" id="1975078"/>
    <lineage>
        <taxon>Bacteria</taxon>
        <taxon>Katanobacteria</taxon>
    </lineage>
</organism>
<dbReference type="GO" id="GO:0003677">
    <property type="term" value="F:DNA binding"/>
    <property type="evidence" value="ECO:0007669"/>
    <property type="project" value="InterPro"/>
</dbReference>
<dbReference type="EMBL" id="PFSK01000005">
    <property type="protein sequence ID" value="PJC23193.1"/>
    <property type="molecule type" value="Genomic_DNA"/>
</dbReference>
<feature type="transmembrane region" description="Helical" evidence="1">
    <location>
        <begin position="128"/>
        <end position="151"/>
    </location>
</feature>
<dbReference type="PROSITE" id="PS50937">
    <property type="entry name" value="HTH_MERR_2"/>
    <property type="match status" value="1"/>
</dbReference>
<evidence type="ECO:0000256" key="1">
    <source>
        <dbReference type="SAM" id="Phobius"/>
    </source>
</evidence>
<dbReference type="Pfam" id="PF00376">
    <property type="entry name" value="MerR"/>
    <property type="match status" value="1"/>
</dbReference>
<accession>A0A2M8EKC2</accession>
<keyword evidence="1" id="KW-0812">Transmembrane</keyword>
<protein>
    <recommendedName>
        <fullName evidence="2">HTH merR-type domain-containing protein</fullName>
    </recommendedName>
</protein>
<dbReference type="SMART" id="SM00422">
    <property type="entry name" value="HTH_MERR"/>
    <property type="match status" value="1"/>
</dbReference>
<dbReference type="SUPFAM" id="SSF46955">
    <property type="entry name" value="Putative DNA-binding domain"/>
    <property type="match status" value="1"/>
</dbReference>
<name>A0A2M8EKC2_UNCKA</name>
<gene>
    <name evidence="3" type="ORF">CO059_00215</name>
</gene>
<keyword evidence="1" id="KW-1133">Transmembrane helix</keyword>
<dbReference type="AlphaFoldDB" id="A0A2M8EKC2"/>
<dbReference type="NCBIfam" id="TIGR01764">
    <property type="entry name" value="excise"/>
    <property type="match status" value="1"/>
</dbReference>
<dbReference type="Gene3D" id="1.10.1660.10">
    <property type="match status" value="1"/>
</dbReference>
<dbReference type="InterPro" id="IPR000551">
    <property type="entry name" value="MerR-type_HTH_dom"/>
</dbReference>
<feature type="domain" description="HTH merR-type" evidence="2">
    <location>
        <begin position="33"/>
        <end position="77"/>
    </location>
</feature>
<dbReference type="InterPro" id="IPR010093">
    <property type="entry name" value="SinI_DNA-bd"/>
</dbReference>